<dbReference type="GO" id="GO:0005886">
    <property type="term" value="C:plasma membrane"/>
    <property type="evidence" value="ECO:0007669"/>
    <property type="project" value="UniProtKB-SubCell"/>
</dbReference>
<feature type="transmembrane region" description="Helical" evidence="7">
    <location>
        <begin position="89"/>
        <end position="106"/>
    </location>
</feature>
<feature type="transmembrane region" description="Helical" evidence="7">
    <location>
        <begin position="64"/>
        <end position="83"/>
    </location>
</feature>
<keyword evidence="5 7" id="KW-1133">Transmembrane helix</keyword>
<feature type="transmembrane region" description="Helical" evidence="7">
    <location>
        <begin position="122"/>
        <end position="141"/>
    </location>
</feature>
<feature type="transmembrane region" description="Helical" evidence="7">
    <location>
        <begin position="33"/>
        <end position="57"/>
    </location>
</feature>
<protein>
    <recommendedName>
        <fullName evidence="10">Nicotinamide riboside transporter PnuC</fullName>
    </recommendedName>
</protein>
<reference evidence="8" key="1">
    <citation type="submission" date="2021-02" db="EMBL/GenBank/DDBJ databases">
        <authorList>
            <person name="Nowell W R."/>
        </authorList>
    </citation>
    <scope>NUCLEOTIDE SEQUENCE</scope>
</reference>
<dbReference type="AlphaFoldDB" id="A0A815ESA3"/>
<keyword evidence="4 7" id="KW-0812">Transmembrane</keyword>
<dbReference type="EMBL" id="CAJNOR010002590">
    <property type="protein sequence ID" value="CAF1315389.1"/>
    <property type="molecule type" value="Genomic_DNA"/>
</dbReference>
<dbReference type="PANTHER" id="PTHR36122:SF2">
    <property type="entry name" value="NICOTINAMIDE RIBOSIDE TRANSPORTER PNUC"/>
    <property type="match status" value="1"/>
</dbReference>
<sequence length="248" mass="28817">MYSYEKDFNSFFAREPKRALLKWTNDLNDGVPLWRRILLCLSGVAAFTNVLNVVLVIRGKLSSFFWGIIGAILYGTYAFAYGYVGDAQLYVLFFLPMQFVGIYIWSKQLDNQSTTRVKSLKLLGWLLILVLCVGLGFLFYYEIPAFAKLLTSQYFFETNFVAHLFDASTNAISVVAQFLLILCYWEQYILWATVNVIGIVMYSDSTRHQRAHRVDHVGNQFSCWSILMVSSMEKFEYRQENLNLIFDY</sequence>
<comment type="caution">
    <text evidence="8">The sequence shown here is derived from an EMBL/GenBank/DDBJ whole genome shotgun (WGS) entry which is preliminary data.</text>
</comment>
<evidence type="ECO:0000256" key="2">
    <source>
        <dbReference type="ARBA" id="ARBA00022448"/>
    </source>
</evidence>
<dbReference type="InterPro" id="IPR006419">
    <property type="entry name" value="NMN_transpt_PnuC"/>
</dbReference>
<evidence type="ECO:0000256" key="3">
    <source>
        <dbReference type="ARBA" id="ARBA00022475"/>
    </source>
</evidence>
<evidence type="ECO:0000313" key="9">
    <source>
        <dbReference type="Proteomes" id="UP000663828"/>
    </source>
</evidence>
<organism evidence="8 9">
    <name type="scientific">Adineta ricciae</name>
    <name type="common">Rotifer</name>
    <dbReference type="NCBI Taxonomy" id="249248"/>
    <lineage>
        <taxon>Eukaryota</taxon>
        <taxon>Metazoa</taxon>
        <taxon>Spiralia</taxon>
        <taxon>Gnathifera</taxon>
        <taxon>Rotifera</taxon>
        <taxon>Eurotatoria</taxon>
        <taxon>Bdelloidea</taxon>
        <taxon>Adinetida</taxon>
        <taxon>Adinetidae</taxon>
        <taxon>Adineta</taxon>
    </lineage>
</organism>
<keyword evidence="3" id="KW-1003">Cell membrane</keyword>
<dbReference type="Pfam" id="PF04973">
    <property type="entry name" value="NMN_transporter"/>
    <property type="match status" value="1"/>
</dbReference>
<dbReference type="Proteomes" id="UP000663828">
    <property type="component" value="Unassembled WGS sequence"/>
</dbReference>
<dbReference type="NCBIfam" id="TIGR01528">
    <property type="entry name" value="NMN_trans_PnuC"/>
    <property type="match status" value="1"/>
</dbReference>
<keyword evidence="6 7" id="KW-0472">Membrane</keyword>
<dbReference type="PANTHER" id="PTHR36122">
    <property type="entry name" value="NICOTINAMIDE RIBOSIDE TRANSPORTER PNUC"/>
    <property type="match status" value="1"/>
</dbReference>
<comment type="subcellular location">
    <subcellularLocation>
        <location evidence="1">Cell membrane</location>
        <topology evidence="1">Multi-pass membrane protein</topology>
    </subcellularLocation>
</comment>
<keyword evidence="9" id="KW-1185">Reference proteome</keyword>
<proteinExistence type="predicted"/>
<keyword evidence="2" id="KW-0813">Transport</keyword>
<evidence type="ECO:0000256" key="6">
    <source>
        <dbReference type="ARBA" id="ARBA00023136"/>
    </source>
</evidence>
<dbReference type="GO" id="GO:0034257">
    <property type="term" value="F:nicotinamide riboside transmembrane transporter activity"/>
    <property type="evidence" value="ECO:0007669"/>
    <property type="project" value="InterPro"/>
</dbReference>
<evidence type="ECO:0000256" key="1">
    <source>
        <dbReference type="ARBA" id="ARBA00004651"/>
    </source>
</evidence>
<accession>A0A815ESA3</accession>
<name>A0A815ESA3_ADIRI</name>
<gene>
    <name evidence="8" type="ORF">XAT740_LOCUS29613</name>
</gene>
<evidence type="ECO:0000256" key="4">
    <source>
        <dbReference type="ARBA" id="ARBA00022692"/>
    </source>
</evidence>
<evidence type="ECO:0008006" key="10">
    <source>
        <dbReference type="Google" id="ProtNLM"/>
    </source>
</evidence>
<evidence type="ECO:0000256" key="5">
    <source>
        <dbReference type="ARBA" id="ARBA00022989"/>
    </source>
</evidence>
<evidence type="ECO:0000256" key="7">
    <source>
        <dbReference type="SAM" id="Phobius"/>
    </source>
</evidence>
<evidence type="ECO:0000313" key="8">
    <source>
        <dbReference type="EMBL" id="CAF1315389.1"/>
    </source>
</evidence>